<dbReference type="InterPro" id="IPR001763">
    <property type="entry name" value="Rhodanese-like_dom"/>
</dbReference>
<sequence length="114" mass="12004">MQPSTPTEISVDDAYAAVQGGAYLLDVREDHEWVDGHAERAVHIPMSELNARTGEIPTDTTVICVCHVGGRSAMVTDALNANGWQVLNLTGGMATWQARGYPVVDASGGPGQIG</sequence>
<gene>
    <name evidence="2" type="ORF">M6D93_02670</name>
</gene>
<evidence type="ECO:0000313" key="2">
    <source>
        <dbReference type="EMBL" id="UQX88912.1"/>
    </source>
</evidence>
<name>A0ABY4R0B7_9ACTN</name>
<keyword evidence="3" id="KW-1185">Reference proteome</keyword>
<dbReference type="SMART" id="SM00450">
    <property type="entry name" value="RHOD"/>
    <property type="match status" value="1"/>
</dbReference>
<evidence type="ECO:0000259" key="1">
    <source>
        <dbReference type="PROSITE" id="PS50206"/>
    </source>
</evidence>
<organism evidence="2 3">
    <name type="scientific">Jatrophihabitans telluris</name>
    <dbReference type="NCBI Taxonomy" id="2038343"/>
    <lineage>
        <taxon>Bacteria</taxon>
        <taxon>Bacillati</taxon>
        <taxon>Actinomycetota</taxon>
        <taxon>Actinomycetes</taxon>
        <taxon>Jatrophihabitantales</taxon>
        <taxon>Jatrophihabitantaceae</taxon>
        <taxon>Jatrophihabitans</taxon>
    </lineage>
</organism>
<dbReference type="SUPFAM" id="SSF52821">
    <property type="entry name" value="Rhodanese/Cell cycle control phosphatase"/>
    <property type="match status" value="1"/>
</dbReference>
<dbReference type="PANTHER" id="PTHR43031">
    <property type="entry name" value="FAD-DEPENDENT OXIDOREDUCTASE"/>
    <property type="match status" value="1"/>
</dbReference>
<evidence type="ECO:0000313" key="3">
    <source>
        <dbReference type="Proteomes" id="UP001056336"/>
    </source>
</evidence>
<dbReference type="RefSeq" id="WP_249772770.1">
    <property type="nucleotide sequence ID" value="NZ_CP097332.1"/>
</dbReference>
<dbReference type="Pfam" id="PF00581">
    <property type="entry name" value="Rhodanese"/>
    <property type="match status" value="1"/>
</dbReference>
<protein>
    <submittedName>
        <fullName evidence="2">Rhodanese-like domain-containing protein</fullName>
    </submittedName>
</protein>
<reference evidence="2" key="1">
    <citation type="journal article" date="2018" name="Int. J. Syst. Evol. Microbiol.">
        <title>Jatrophihabitans telluris sp. nov., isolated from sediment soil of lava forest wetlands and the emended description of the genus Jatrophihabitans.</title>
        <authorList>
            <person name="Lee K.C."/>
            <person name="Suh M.K."/>
            <person name="Eom M.K."/>
            <person name="Kim K.K."/>
            <person name="Kim J.S."/>
            <person name="Kim D.S."/>
            <person name="Ko S.H."/>
            <person name="Shin Y.K."/>
            <person name="Lee J.S."/>
        </authorList>
    </citation>
    <scope>NUCLEOTIDE SEQUENCE</scope>
    <source>
        <strain evidence="2">N237</strain>
    </source>
</reference>
<dbReference type="CDD" id="cd00158">
    <property type="entry name" value="RHOD"/>
    <property type="match status" value="1"/>
</dbReference>
<proteinExistence type="predicted"/>
<dbReference type="EMBL" id="CP097332">
    <property type="protein sequence ID" value="UQX88912.1"/>
    <property type="molecule type" value="Genomic_DNA"/>
</dbReference>
<reference evidence="2" key="2">
    <citation type="submission" date="2022-05" db="EMBL/GenBank/DDBJ databases">
        <authorList>
            <person name="Kim J.-S."/>
            <person name="Lee K."/>
            <person name="Suh M."/>
            <person name="Eom M."/>
            <person name="Kim J.-S."/>
            <person name="Kim D.-S."/>
            <person name="Ko S.-H."/>
            <person name="Shin Y."/>
            <person name="Lee J.-S."/>
        </authorList>
    </citation>
    <scope>NUCLEOTIDE SEQUENCE</scope>
    <source>
        <strain evidence="2">N237</strain>
    </source>
</reference>
<dbReference type="InterPro" id="IPR036873">
    <property type="entry name" value="Rhodanese-like_dom_sf"/>
</dbReference>
<dbReference type="Gene3D" id="3.40.250.10">
    <property type="entry name" value="Rhodanese-like domain"/>
    <property type="match status" value="1"/>
</dbReference>
<dbReference type="PROSITE" id="PS50206">
    <property type="entry name" value="RHODANESE_3"/>
    <property type="match status" value="1"/>
</dbReference>
<accession>A0ABY4R0B7</accession>
<feature type="domain" description="Rhodanese" evidence="1">
    <location>
        <begin position="18"/>
        <end position="105"/>
    </location>
</feature>
<dbReference type="Proteomes" id="UP001056336">
    <property type="component" value="Chromosome"/>
</dbReference>
<dbReference type="InterPro" id="IPR050229">
    <property type="entry name" value="GlpE_sulfurtransferase"/>
</dbReference>
<dbReference type="PANTHER" id="PTHR43031:SF1">
    <property type="entry name" value="PYRIDINE NUCLEOTIDE-DISULPHIDE OXIDOREDUCTASE"/>
    <property type="match status" value="1"/>
</dbReference>